<keyword evidence="2" id="KW-0560">Oxidoreductase</keyword>
<reference evidence="4" key="1">
    <citation type="journal article" date="2020" name="mSystems">
        <title>Genome- and Community-Level Interaction Insights into Carbon Utilization and Element Cycling Functions of Hydrothermarchaeota in Hydrothermal Sediment.</title>
        <authorList>
            <person name="Zhou Z."/>
            <person name="Liu Y."/>
            <person name="Xu W."/>
            <person name="Pan J."/>
            <person name="Luo Z.H."/>
            <person name="Li M."/>
        </authorList>
    </citation>
    <scope>NUCLEOTIDE SEQUENCE [LARGE SCALE GENOMIC DNA]</scope>
    <source>
        <strain evidence="4">HyVt-489</strain>
    </source>
</reference>
<dbReference type="GO" id="GO:0016491">
    <property type="term" value="F:oxidoreductase activity"/>
    <property type="evidence" value="ECO:0007669"/>
    <property type="project" value="UniProtKB-KW"/>
</dbReference>
<dbReference type="InterPro" id="IPR029061">
    <property type="entry name" value="THDP-binding"/>
</dbReference>
<dbReference type="AlphaFoldDB" id="A0A7C3FXF3"/>
<evidence type="ECO:0000313" key="4">
    <source>
        <dbReference type="EMBL" id="HFB54469.1"/>
    </source>
</evidence>
<comment type="caution">
    <text evidence="4">The sequence shown here is derived from an EMBL/GenBank/DDBJ whole genome shotgun (WGS) entry which is preliminary data.</text>
</comment>
<accession>A0A7C3FXF3</accession>
<comment type="cofactor">
    <cofactor evidence="1">
        <name>thiamine diphosphate</name>
        <dbReference type="ChEBI" id="CHEBI:58937"/>
    </cofactor>
</comment>
<dbReference type="PANTHER" id="PTHR42980">
    <property type="entry name" value="2-OXOISOVALERATE DEHYDROGENASE SUBUNIT BETA-RELATED"/>
    <property type="match status" value="1"/>
</dbReference>
<dbReference type="GO" id="GO:0007584">
    <property type="term" value="P:response to nutrient"/>
    <property type="evidence" value="ECO:0007669"/>
    <property type="project" value="TreeGrafter"/>
</dbReference>
<dbReference type="EMBL" id="DRMN01000067">
    <property type="protein sequence ID" value="HFB54469.1"/>
    <property type="molecule type" value="Genomic_DNA"/>
</dbReference>
<feature type="non-terminal residue" evidence="4">
    <location>
        <position position="84"/>
    </location>
</feature>
<evidence type="ECO:0000259" key="3">
    <source>
        <dbReference type="Pfam" id="PF02779"/>
    </source>
</evidence>
<sequence length="84" mass="8998">MAQMNMIEAIRSAIDVKMSQDPDVLAFGEDVGYFGGVFRCTAGLQEKHGLQRCFDTPIAEGGIVGMAVGMAAYGLRPVVEIQFA</sequence>
<dbReference type="InterPro" id="IPR005475">
    <property type="entry name" value="Transketolase-like_Pyr-bd"/>
</dbReference>
<evidence type="ECO:0000256" key="2">
    <source>
        <dbReference type="ARBA" id="ARBA00023002"/>
    </source>
</evidence>
<protein>
    <submittedName>
        <fullName evidence="4">Alpha-ketoacid dehydrogenase subunit beta</fullName>
    </submittedName>
</protein>
<proteinExistence type="predicted"/>
<gene>
    <name evidence="4" type="ORF">ENJ46_00975</name>
</gene>
<dbReference type="Gene3D" id="3.40.50.970">
    <property type="match status" value="1"/>
</dbReference>
<dbReference type="GO" id="GO:0009083">
    <property type="term" value="P:branched-chain amino acid catabolic process"/>
    <property type="evidence" value="ECO:0007669"/>
    <property type="project" value="TreeGrafter"/>
</dbReference>
<dbReference type="Proteomes" id="UP000886042">
    <property type="component" value="Unassembled WGS sequence"/>
</dbReference>
<feature type="domain" description="Transketolase-like pyrimidine-binding" evidence="3">
    <location>
        <begin position="3"/>
        <end position="84"/>
    </location>
</feature>
<dbReference type="Pfam" id="PF02779">
    <property type="entry name" value="Transket_pyr"/>
    <property type="match status" value="1"/>
</dbReference>
<dbReference type="SUPFAM" id="SSF52518">
    <property type="entry name" value="Thiamin diphosphate-binding fold (THDP-binding)"/>
    <property type="match status" value="1"/>
</dbReference>
<dbReference type="PANTHER" id="PTHR42980:SF1">
    <property type="entry name" value="2-OXOISOVALERATE DEHYDROGENASE SUBUNIT BETA, MITOCHONDRIAL"/>
    <property type="match status" value="1"/>
</dbReference>
<organism evidence="4">
    <name type="scientific">Hellea balneolensis</name>
    <dbReference type="NCBI Taxonomy" id="287478"/>
    <lineage>
        <taxon>Bacteria</taxon>
        <taxon>Pseudomonadati</taxon>
        <taxon>Pseudomonadota</taxon>
        <taxon>Alphaproteobacteria</taxon>
        <taxon>Maricaulales</taxon>
        <taxon>Robiginitomaculaceae</taxon>
        <taxon>Hellea</taxon>
    </lineage>
</organism>
<name>A0A7C3FXF3_9PROT</name>
<evidence type="ECO:0000256" key="1">
    <source>
        <dbReference type="ARBA" id="ARBA00001964"/>
    </source>
</evidence>